<organism evidence="1 2">
    <name type="scientific">Croceicoccus mobilis</name>
    <dbReference type="NCBI Taxonomy" id="1703339"/>
    <lineage>
        <taxon>Bacteria</taxon>
        <taxon>Pseudomonadati</taxon>
        <taxon>Pseudomonadota</taxon>
        <taxon>Alphaproteobacteria</taxon>
        <taxon>Sphingomonadales</taxon>
        <taxon>Erythrobacteraceae</taxon>
        <taxon>Croceicoccus</taxon>
    </lineage>
</organism>
<comment type="caution">
    <text evidence="1">The sequence shown here is derived from an EMBL/GenBank/DDBJ whole genome shotgun (WGS) entry which is preliminary data.</text>
</comment>
<dbReference type="AlphaFoldDB" id="A0A916Z9F9"/>
<evidence type="ECO:0008006" key="3">
    <source>
        <dbReference type="Google" id="ProtNLM"/>
    </source>
</evidence>
<protein>
    <recommendedName>
        <fullName evidence="3">DUF1173 domain-containing protein</fullName>
    </recommendedName>
</protein>
<accession>A0A916Z9F9</accession>
<proteinExistence type="predicted"/>
<name>A0A916Z9F9_9SPHN</name>
<dbReference type="OrthoDB" id="7285254at2"/>
<reference evidence="1" key="1">
    <citation type="journal article" date="2014" name="Int. J. Syst. Evol. Microbiol.">
        <title>Complete genome sequence of Corynebacterium casei LMG S-19264T (=DSM 44701T), isolated from a smear-ripened cheese.</title>
        <authorList>
            <consortium name="US DOE Joint Genome Institute (JGI-PGF)"/>
            <person name="Walter F."/>
            <person name="Albersmeier A."/>
            <person name="Kalinowski J."/>
            <person name="Ruckert C."/>
        </authorList>
    </citation>
    <scope>NUCLEOTIDE SEQUENCE</scope>
    <source>
        <strain evidence="1">CGMCC 1.15360</strain>
    </source>
</reference>
<gene>
    <name evidence="1" type="ORF">GCM10010990_35430</name>
</gene>
<reference evidence="1" key="2">
    <citation type="submission" date="2020-09" db="EMBL/GenBank/DDBJ databases">
        <authorList>
            <person name="Sun Q."/>
            <person name="Zhou Y."/>
        </authorList>
    </citation>
    <scope>NUCLEOTIDE SEQUENCE</scope>
    <source>
        <strain evidence="1">CGMCC 1.15360</strain>
    </source>
</reference>
<keyword evidence="2" id="KW-1185">Reference proteome</keyword>
<sequence length="436" mass="48986">MWLVPKDTTGRTARHPIPDSLKQGLIRWYTGKGSEADHRASVSLVVTARENHKWIACDCRPANDPPALLSPAYLSFQETYYLRRLTSRPQHKRNCPFYMPQAPQRLRETTKDALYEVNPPKGLFLAHQKAPEKLAQKPLDTDPDDRSRGVAIPRLARLLWQLVEAAQTNVIRALPPSGRAEHSISAEMARLRKASHDFQIAPGIALSDHIYTTAIDFEKKRTHARLRAAAETWPEDYAPQAFLLLEANEISSSEIVTGLGTIEIRNRIQHTGIIRAEVQPPFLVLAVVGEHSKREGYRALRAYAQPVLSGNEFIPTDREDDRSLLRTLQATQSMLHSGGIKLAIKKLVFDIQTKQGSVRPDFMLAFHDTETGAEGYAAVQVLRSHDPNYLQLRQLEYERLIAAWPTISLALEHFDANLIAEEIASILEQRKGGGDA</sequence>
<dbReference type="Proteomes" id="UP000612349">
    <property type="component" value="Unassembled WGS sequence"/>
</dbReference>
<dbReference type="EMBL" id="BMIP01000011">
    <property type="protein sequence ID" value="GGD82320.1"/>
    <property type="molecule type" value="Genomic_DNA"/>
</dbReference>
<evidence type="ECO:0000313" key="1">
    <source>
        <dbReference type="EMBL" id="GGD82320.1"/>
    </source>
</evidence>
<dbReference type="RefSeq" id="WP_066769453.1">
    <property type="nucleotide sequence ID" value="NZ_BMIP01000011.1"/>
</dbReference>
<evidence type="ECO:0000313" key="2">
    <source>
        <dbReference type="Proteomes" id="UP000612349"/>
    </source>
</evidence>